<comment type="similarity">
    <text evidence="1">Belongs to the multi antimicrobial extrusion (MATE) (TC 2.A.66.1) family.</text>
</comment>
<keyword evidence="2" id="KW-0472">Membrane</keyword>
<evidence type="ECO:0000313" key="3">
    <source>
        <dbReference type="EMBL" id="KAH7553949.1"/>
    </source>
</evidence>
<keyword evidence="2" id="KW-1133">Transmembrane helix</keyword>
<evidence type="ECO:0000256" key="2">
    <source>
        <dbReference type="SAM" id="Phobius"/>
    </source>
</evidence>
<dbReference type="EMBL" id="JAFEMO010000012">
    <property type="protein sequence ID" value="KAH7553949.1"/>
    <property type="molecule type" value="Genomic_DNA"/>
</dbReference>
<keyword evidence="2" id="KW-0812">Transmembrane</keyword>
<keyword evidence="4" id="KW-1185">Reference proteome</keyword>
<dbReference type="Pfam" id="PF01554">
    <property type="entry name" value="MatE"/>
    <property type="match status" value="1"/>
</dbReference>
<protein>
    <submittedName>
        <fullName evidence="3">Uncharacterized protein</fullName>
    </submittedName>
</protein>
<feature type="transmembrane region" description="Helical" evidence="2">
    <location>
        <begin position="272"/>
        <end position="291"/>
    </location>
</feature>
<reference evidence="3 4" key="1">
    <citation type="submission" date="2021-02" db="EMBL/GenBank/DDBJ databases">
        <title>Plant Genome Project.</title>
        <authorList>
            <person name="Zhang R.-G."/>
        </authorList>
    </citation>
    <scope>NUCLEOTIDE SEQUENCE [LARGE SCALE GENOMIC DNA]</scope>
    <source>
        <tissue evidence="3">Leaves</tissue>
    </source>
</reference>
<name>A0ABQ8HBU0_9ROSI</name>
<dbReference type="PANTHER" id="PTHR11206">
    <property type="entry name" value="MULTIDRUG RESISTANCE PROTEIN"/>
    <property type="match status" value="1"/>
</dbReference>
<gene>
    <name evidence="3" type="ORF">JRO89_XS12G0084300</name>
</gene>
<evidence type="ECO:0000256" key="1">
    <source>
        <dbReference type="ARBA" id="ARBA00010199"/>
    </source>
</evidence>
<feature type="transmembrane region" description="Helical" evidence="2">
    <location>
        <begin position="78"/>
        <end position="98"/>
    </location>
</feature>
<comment type="caution">
    <text evidence="3">The sequence shown here is derived from an EMBL/GenBank/DDBJ whole genome shotgun (WGS) entry which is preliminary data.</text>
</comment>
<organism evidence="3 4">
    <name type="scientific">Xanthoceras sorbifolium</name>
    <dbReference type="NCBI Taxonomy" id="99658"/>
    <lineage>
        <taxon>Eukaryota</taxon>
        <taxon>Viridiplantae</taxon>
        <taxon>Streptophyta</taxon>
        <taxon>Embryophyta</taxon>
        <taxon>Tracheophyta</taxon>
        <taxon>Spermatophyta</taxon>
        <taxon>Magnoliopsida</taxon>
        <taxon>eudicotyledons</taxon>
        <taxon>Gunneridae</taxon>
        <taxon>Pentapetalae</taxon>
        <taxon>rosids</taxon>
        <taxon>malvids</taxon>
        <taxon>Sapindales</taxon>
        <taxon>Sapindaceae</taxon>
        <taxon>Xanthoceroideae</taxon>
        <taxon>Xanthoceras</taxon>
    </lineage>
</organism>
<dbReference type="InterPro" id="IPR002528">
    <property type="entry name" value="MATE_fam"/>
</dbReference>
<proteinExistence type="inferred from homology"/>
<accession>A0ABQ8HBU0</accession>
<dbReference type="Proteomes" id="UP000827721">
    <property type="component" value="Unassembled WGS sequence"/>
</dbReference>
<evidence type="ECO:0000313" key="4">
    <source>
        <dbReference type="Proteomes" id="UP000827721"/>
    </source>
</evidence>
<feature type="transmembrane region" description="Helical" evidence="2">
    <location>
        <begin position="247"/>
        <end position="266"/>
    </location>
</feature>
<sequence>MWAGLWSQEIPYPQPSLSENSLPSLACLHTNLIRVAQRGTDFLKLGQDPDISRVAKTYIIFTIPELLAQAALQPMRSFLRTQGLTSPLSIAAIGAVVLHLPINYIFAIHLKLGIKGVALALACKRRRNGHTRSNNIVVIRVPVRNELQPDNTSGARVGRTPALSSSMDFHNWHHNGNWFWALGCCCNDPVEIIVGENVHGRPSDSRLDLSRTSDLGLCEIGNSPQTAACGVLTGTARPKDGVRINLFSFYVVGLPVAILVTFKFQFGFRGLWFGLLAAQVSCVCLMVYTLIRTDWKHQAKRAEELTLSAGDNGDLETGLISSEH</sequence>